<dbReference type="InterPro" id="IPR050881">
    <property type="entry name" value="LL-DAP_aminotransferase"/>
</dbReference>
<dbReference type="PROSITE" id="PS00105">
    <property type="entry name" value="AA_TRANSFER_CLASS_1"/>
    <property type="match status" value="1"/>
</dbReference>
<organism evidence="6 7">
    <name type="scientific">Candidatus Galligastranaerophilus intestinavium</name>
    <dbReference type="NCBI Taxonomy" id="2840836"/>
    <lineage>
        <taxon>Bacteria</taxon>
        <taxon>Candidatus Galligastranaerophilus</taxon>
    </lineage>
</organism>
<keyword evidence="3 4" id="KW-0808">Transferase</keyword>
<dbReference type="EC" id="2.6.1.-" evidence="4"/>
<comment type="cofactor">
    <cofactor evidence="1 4">
        <name>pyridoxal 5'-phosphate</name>
        <dbReference type="ChEBI" id="CHEBI:597326"/>
    </cofactor>
</comment>
<dbReference type="InterPro" id="IPR004838">
    <property type="entry name" value="NHTrfase_class1_PyrdxlP-BS"/>
</dbReference>
<dbReference type="PANTHER" id="PTHR42832:SF3">
    <property type="entry name" value="L-GLUTAMINE--4-(METHYLSULFANYL)-2-OXOBUTANOATE AMINOTRANSFERASE"/>
    <property type="match status" value="1"/>
</dbReference>
<feature type="domain" description="Aminotransferase class I/classII large" evidence="5">
    <location>
        <begin position="37"/>
        <end position="385"/>
    </location>
</feature>
<dbReference type="NCBIfam" id="NF006756">
    <property type="entry name" value="PRK09276.1"/>
    <property type="match status" value="1"/>
</dbReference>
<dbReference type="Proteomes" id="UP000886865">
    <property type="component" value="Unassembled WGS sequence"/>
</dbReference>
<gene>
    <name evidence="6" type="ORF">IAA86_05565</name>
</gene>
<sequence>METTYTIKPSKRISEIPKYIFAELNEWKDEARAQGIDLIDLGIGNPDGATPRPVVEAALNSIQKPESHGYPSFRGKDDFRRAIASWMKKRYDVDIDPIQEVQTLIGEKEGLANIALAYSDPGDINIVPDPYYPVLSRGSWVAGAQVYHVPLKDENDYLPDLDSIPEDIARKAKMFFINYPNNPTGATAPREFLEKMVDYCKKYNILLVSDMAYGEVCYDNYRPLSIFNIEGAKDIAIEFHSFSKTFNMAGWRAGFAVGNKEFIDVLYAMKSNIDYGTSSIVQDACIAALEMDYRYVQDIMDKYNSRREIVAQGFNKLGWHMKRSSATMYFWLKVPKGRTSKEFCKDVLFKTGVMFTPGVAFGEYSDDHFRVSIVQPTKRLVEAFERLDKAGIRYM</sequence>
<keyword evidence="2 4" id="KW-0032">Aminotransferase</keyword>
<dbReference type="SUPFAM" id="SSF53383">
    <property type="entry name" value="PLP-dependent transferases"/>
    <property type="match status" value="1"/>
</dbReference>
<proteinExistence type="inferred from homology"/>
<reference evidence="6" key="2">
    <citation type="journal article" date="2021" name="PeerJ">
        <title>Extensive microbial diversity within the chicken gut microbiome revealed by metagenomics and culture.</title>
        <authorList>
            <person name="Gilroy R."/>
            <person name="Ravi A."/>
            <person name="Getino M."/>
            <person name="Pursley I."/>
            <person name="Horton D.L."/>
            <person name="Alikhan N.F."/>
            <person name="Baker D."/>
            <person name="Gharbi K."/>
            <person name="Hall N."/>
            <person name="Watson M."/>
            <person name="Adriaenssens E.M."/>
            <person name="Foster-Nyarko E."/>
            <person name="Jarju S."/>
            <person name="Secka A."/>
            <person name="Antonio M."/>
            <person name="Oren A."/>
            <person name="Chaudhuri R.R."/>
            <person name="La Ragione R."/>
            <person name="Hildebrand F."/>
            <person name="Pallen M.J."/>
        </authorList>
    </citation>
    <scope>NUCLEOTIDE SEQUENCE</scope>
    <source>
        <strain evidence="6">CHK152-2871</strain>
    </source>
</reference>
<dbReference type="InterPro" id="IPR015421">
    <property type="entry name" value="PyrdxlP-dep_Trfase_major"/>
</dbReference>
<dbReference type="EMBL" id="DVJQ01000048">
    <property type="protein sequence ID" value="HIS74466.1"/>
    <property type="molecule type" value="Genomic_DNA"/>
</dbReference>
<dbReference type="GO" id="GO:0008483">
    <property type="term" value="F:transaminase activity"/>
    <property type="evidence" value="ECO:0007669"/>
    <property type="project" value="UniProtKB-KW"/>
</dbReference>
<evidence type="ECO:0000256" key="3">
    <source>
        <dbReference type="ARBA" id="ARBA00022679"/>
    </source>
</evidence>
<accession>A0A9D1JXW8</accession>
<dbReference type="GO" id="GO:0030170">
    <property type="term" value="F:pyridoxal phosphate binding"/>
    <property type="evidence" value="ECO:0007669"/>
    <property type="project" value="InterPro"/>
</dbReference>
<evidence type="ECO:0000256" key="2">
    <source>
        <dbReference type="ARBA" id="ARBA00022576"/>
    </source>
</evidence>
<dbReference type="Gene3D" id="3.90.1150.10">
    <property type="entry name" value="Aspartate Aminotransferase, domain 1"/>
    <property type="match status" value="1"/>
</dbReference>
<name>A0A9D1JXW8_9BACT</name>
<dbReference type="InterPro" id="IPR015422">
    <property type="entry name" value="PyrdxlP-dep_Trfase_small"/>
</dbReference>
<dbReference type="InterPro" id="IPR004839">
    <property type="entry name" value="Aminotransferase_I/II_large"/>
</dbReference>
<comment type="similarity">
    <text evidence="4">Belongs to the class-I pyridoxal-phosphate-dependent aminotransferase family.</text>
</comment>
<evidence type="ECO:0000259" key="5">
    <source>
        <dbReference type="Pfam" id="PF00155"/>
    </source>
</evidence>
<evidence type="ECO:0000313" key="6">
    <source>
        <dbReference type="EMBL" id="HIS74466.1"/>
    </source>
</evidence>
<evidence type="ECO:0000256" key="1">
    <source>
        <dbReference type="ARBA" id="ARBA00001933"/>
    </source>
</evidence>
<dbReference type="Pfam" id="PF00155">
    <property type="entry name" value="Aminotran_1_2"/>
    <property type="match status" value="1"/>
</dbReference>
<evidence type="ECO:0000256" key="4">
    <source>
        <dbReference type="RuleBase" id="RU000481"/>
    </source>
</evidence>
<dbReference type="Gene3D" id="3.40.640.10">
    <property type="entry name" value="Type I PLP-dependent aspartate aminotransferase-like (Major domain)"/>
    <property type="match status" value="1"/>
</dbReference>
<dbReference type="AlphaFoldDB" id="A0A9D1JXW8"/>
<comment type="caution">
    <text evidence="6">The sequence shown here is derived from an EMBL/GenBank/DDBJ whole genome shotgun (WGS) entry which is preliminary data.</text>
</comment>
<protein>
    <recommendedName>
        <fullName evidence="4">Aminotransferase</fullName>
        <ecNumber evidence="4">2.6.1.-</ecNumber>
    </recommendedName>
</protein>
<evidence type="ECO:0000313" key="7">
    <source>
        <dbReference type="Proteomes" id="UP000886865"/>
    </source>
</evidence>
<dbReference type="PANTHER" id="PTHR42832">
    <property type="entry name" value="AMINO ACID AMINOTRANSFERASE"/>
    <property type="match status" value="1"/>
</dbReference>
<dbReference type="CDD" id="cd00609">
    <property type="entry name" value="AAT_like"/>
    <property type="match status" value="1"/>
</dbReference>
<reference evidence="6" key="1">
    <citation type="submission" date="2020-10" db="EMBL/GenBank/DDBJ databases">
        <authorList>
            <person name="Gilroy R."/>
        </authorList>
    </citation>
    <scope>NUCLEOTIDE SEQUENCE</scope>
    <source>
        <strain evidence="6">CHK152-2871</strain>
    </source>
</reference>
<dbReference type="InterPro" id="IPR015424">
    <property type="entry name" value="PyrdxlP-dep_Trfase"/>
</dbReference>